<evidence type="ECO:0000313" key="3">
    <source>
        <dbReference type="Proteomes" id="UP000612055"/>
    </source>
</evidence>
<accession>A0A835Y1Q3</accession>
<proteinExistence type="predicted"/>
<gene>
    <name evidence="2" type="ORF">HYH03_008721</name>
</gene>
<evidence type="ECO:0000313" key="2">
    <source>
        <dbReference type="EMBL" id="KAG2493058.1"/>
    </source>
</evidence>
<keyword evidence="3" id="KW-1185">Reference proteome</keyword>
<organism evidence="2 3">
    <name type="scientific">Edaphochlamys debaryana</name>
    <dbReference type="NCBI Taxonomy" id="47281"/>
    <lineage>
        <taxon>Eukaryota</taxon>
        <taxon>Viridiplantae</taxon>
        <taxon>Chlorophyta</taxon>
        <taxon>core chlorophytes</taxon>
        <taxon>Chlorophyceae</taxon>
        <taxon>CS clade</taxon>
        <taxon>Chlamydomonadales</taxon>
        <taxon>Chlamydomonadales incertae sedis</taxon>
        <taxon>Edaphochlamys</taxon>
    </lineage>
</organism>
<evidence type="ECO:0000256" key="1">
    <source>
        <dbReference type="SAM" id="Phobius"/>
    </source>
</evidence>
<keyword evidence="1" id="KW-0812">Transmembrane</keyword>
<dbReference type="EMBL" id="JAEHOE010000040">
    <property type="protein sequence ID" value="KAG2493058.1"/>
    <property type="molecule type" value="Genomic_DNA"/>
</dbReference>
<protein>
    <submittedName>
        <fullName evidence="2">Uncharacterized protein</fullName>
    </submittedName>
</protein>
<keyword evidence="1" id="KW-1133">Transmembrane helix</keyword>
<dbReference type="Proteomes" id="UP000612055">
    <property type="component" value="Unassembled WGS sequence"/>
</dbReference>
<feature type="transmembrane region" description="Helical" evidence="1">
    <location>
        <begin position="52"/>
        <end position="74"/>
    </location>
</feature>
<dbReference type="OrthoDB" id="547450at2759"/>
<sequence length="107" mass="10996">MALATRVARPAVVGRQAVRPAPVVARRVAARALPMEMLQLAVAGTGEVEAPIGVVIGAAILVTIAGTALIPLALSPGQKAADQIFGETQKKPLDKGKAAEKKVLKKK</sequence>
<comment type="caution">
    <text evidence="2">The sequence shown here is derived from an EMBL/GenBank/DDBJ whole genome shotgun (WGS) entry which is preliminary data.</text>
</comment>
<name>A0A835Y1Q3_9CHLO</name>
<keyword evidence="1" id="KW-0472">Membrane</keyword>
<dbReference type="AlphaFoldDB" id="A0A835Y1Q3"/>
<reference evidence="2" key="1">
    <citation type="journal article" date="2020" name="bioRxiv">
        <title>Comparative genomics of Chlamydomonas.</title>
        <authorList>
            <person name="Craig R.J."/>
            <person name="Hasan A.R."/>
            <person name="Ness R.W."/>
            <person name="Keightley P.D."/>
        </authorList>
    </citation>
    <scope>NUCLEOTIDE SEQUENCE</scope>
    <source>
        <strain evidence="2">CCAP 11/70</strain>
    </source>
</reference>